<dbReference type="AlphaFoldDB" id="A0A330JY67"/>
<accession>A0A330JY67</accession>
<evidence type="ECO:0000313" key="1">
    <source>
        <dbReference type="EMBL" id="SPD89028.1"/>
    </source>
</evidence>
<dbReference type="Proteomes" id="UP000307241">
    <property type="component" value="Plasmid PP1"/>
</dbReference>
<sequence length="174" mass="19773">MNRQAKQQLMKRFTSGQVEICKKLLKLSRQVHKFNARVEFLVLTFKHDLVDAVVRYLRQPTIGGCWLVRGIFILFHRRNTWMLFRGYWRTLRCGHNAPDGHHAIGTVAGIDHGSRSCFGREPVQRDAGYHPRTNTLLRAASSWPSVEHSTSGVCQGSPDFRCQSLAPSALARST</sequence>
<keyword evidence="1" id="KW-0614">Plasmid</keyword>
<gene>
    <name evidence="1" type="ORF">PSCFBP3800_P100049</name>
</gene>
<reference evidence="2" key="1">
    <citation type="submission" date="2018-02" db="EMBL/GenBank/DDBJ databases">
        <authorList>
            <person name="Blom J."/>
        </authorList>
    </citation>
    <scope>NUCLEOTIDE SEQUENCE [LARGE SCALE GENOMIC DNA]</scope>
    <source>
        <strain evidence="2">CFBP 3800</strain>
        <plasmid evidence="2">pp1</plasmid>
    </source>
</reference>
<organism evidence="1 2">
    <name type="scientific">Pseudomonas syringae group genomosp. 3</name>
    <dbReference type="NCBI Taxonomy" id="251701"/>
    <lineage>
        <taxon>Bacteria</taxon>
        <taxon>Pseudomonadati</taxon>
        <taxon>Pseudomonadota</taxon>
        <taxon>Gammaproteobacteria</taxon>
        <taxon>Pseudomonadales</taxon>
        <taxon>Pseudomonadaceae</taxon>
        <taxon>Pseudomonas</taxon>
    </lineage>
</organism>
<proteinExistence type="predicted"/>
<protein>
    <submittedName>
        <fullName evidence="1">Uncharacterized protein</fullName>
    </submittedName>
</protein>
<name>A0A330JY67_9PSED</name>
<evidence type="ECO:0000313" key="2">
    <source>
        <dbReference type="Proteomes" id="UP000307241"/>
    </source>
</evidence>
<geneLocation type="plasmid" evidence="2">
    <name>pp1</name>
</geneLocation>
<dbReference type="EMBL" id="LT985190">
    <property type="protein sequence ID" value="SPD89028.1"/>
    <property type="molecule type" value="Genomic_DNA"/>
</dbReference>